<evidence type="ECO:0000256" key="5">
    <source>
        <dbReference type="ARBA" id="ARBA00023136"/>
    </source>
</evidence>
<evidence type="ECO:0008006" key="10">
    <source>
        <dbReference type="Google" id="ProtNLM"/>
    </source>
</evidence>
<comment type="subcellular location">
    <subcellularLocation>
        <location evidence="1">Membrane</location>
        <topology evidence="1">Multi-pass membrane protein</topology>
    </subcellularLocation>
</comment>
<feature type="transmembrane region" description="Helical" evidence="7">
    <location>
        <begin position="87"/>
        <end position="108"/>
    </location>
</feature>
<gene>
    <name evidence="8" type="ordered locus">AMIS_58800</name>
</gene>
<dbReference type="HOGENOM" id="CLU_079086_5_1_11"/>
<dbReference type="eggNOG" id="COG3714">
    <property type="taxonomic scope" value="Bacteria"/>
</dbReference>
<dbReference type="Pfam" id="PF07947">
    <property type="entry name" value="YhhN"/>
    <property type="match status" value="1"/>
</dbReference>
<evidence type="ECO:0000256" key="4">
    <source>
        <dbReference type="ARBA" id="ARBA00022989"/>
    </source>
</evidence>
<feature type="transmembrane region" description="Helical" evidence="7">
    <location>
        <begin position="18"/>
        <end position="51"/>
    </location>
</feature>
<evidence type="ECO:0000256" key="1">
    <source>
        <dbReference type="ARBA" id="ARBA00004141"/>
    </source>
</evidence>
<dbReference type="GO" id="GO:0016020">
    <property type="term" value="C:membrane"/>
    <property type="evidence" value="ECO:0007669"/>
    <property type="project" value="UniProtKB-SubCell"/>
</dbReference>
<name>I0HDL3_ACTM4</name>
<organism evidence="8 9">
    <name type="scientific">Actinoplanes missouriensis (strain ATCC 14538 / DSM 43046 / CBS 188.64 / JCM 3121 / NBRC 102363 / NCIMB 12654 / NRRL B-3342 / UNCC 431)</name>
    <dbReference type="NCBI Taxonomy" id="512565"/>
    <lineage>
        <taxon>Bacteria</taxon>
        <taxon>Bacillati</taxon>
        <taxon>Actinomycetota</taxon>
        <taxon>Actinomycetes</taxon>
        <taxon>Micromonosporales</taxon>
        <taxon>Micromonosporaceae</taxon>
        <taxon>Actinoplanes</taxon>
    </lineage>
</organism>
<proteinExistence type="inferred from homology"/>
<keyword evidence="5 7" id="KW-0472">Membrane</keyword>
<comment type="similarity">
    <text evidence="2">Belongs to the TMEM86 family.</text>
</comment>
<dbReference type="KEGG" id="ams:AMIS_58800"/>
<dbReference type="InterPro" id="IPR012506">
    <property type="entry name" value="TMEM86B-like"/>
</dbReference>
<feature type="region of interest" description="Disordered" evidence="6">
    <location>
        <begin position="210"/>
        <end position="235"/>
    </location>
</feature>
<evidence type="ECO:0000256" key="7">
    <source>
        <dbReference type="SAM" id="Phobius"/>
    </source>
</evidence>
<dbReference type="EMBL" id="AP012319">
    <property type="protein sequence ID" value="BAL91100.1"/>
    <property type="molecule type" value="Genomic_DNA"/>
</dbReference>
<evidence type="ECO:0000256" key="3">
    <source>
        <dbReference type="ARBA" id="ARBA00022692"/>
    </source>
</evidence>
<protein>
    <recommendedName>
        <fullName evidence="10">YhhN-like protein</fullName>
    </recommendedName>
</protein>
<keyword evidence="3 7" id="KW-0812">Transmembrane</keyword>
<keyword evidence="9" id="KW-1185">Reference proteome</keyword>
<feature type="transmembrane region" description="Helical" evidence="7">
    <location>
        <begin position="144"/>
        <end position="173"/>
    </location>
</feature>
<evidence type="ECO:0000256" key="2">
    <source>
        <dbReference type="ARBA" id="ARBA00007375"/>
    </source>
</evidence>
<evidence type="ECO:0000313" key="9">
    <source>
        <dbReference type="Proteomes" id="UP000007882"/>
    </source>
</evidence>
<dbReference type="AlphaFoldDB" id="I0HDL3"/>
<dbReference type="Proteomes" id="UP000007882">
    <property type="component" value="Chromosome"/>
</dbReference>
<evidence type="ECO:0000313" key="8">
    <source>
        <dbReference type="EMBL" id="BAL91100.1"/>
    </source>
</evidence>
<evidence type="ECO:0000256" key="6">
    <source>
        <dbReference type="SAM" id="MobiDB-lite"/>
    </source>
</evidence>
<accession>I0HDL3</accession>
<feature type="transmembrane region" description="Helical" evidence="7">
    <location>
        <begin position="185"/>
        <end position="207"/>
    </location>
</feature>
<keyword evidence="4 7" id="KW-1133">Transmembrane helix</keyword>
<sequence>MIARHDGVSPGMTLPLKLFAAVAAVQIAAVATGLTALQWVTTPLLAPLLIWHLQVTRRRGEGRPDAVVHGLGFATAGDIALLIPNRAGLLAGMVFLLGTLICFTLAFLNRAKPLPSPSAMFALLAVSANALFGDRWGAFRVPLLVYSLALSAMAAAAAGVSPLVAAGGVLFVVADLLTGLGYAGLHLPAVAAAAHAAALALIATGWARPQNAGGSERSGVEQPVRRARAWADHDAGGRVADDRAVHLSR</sequence>
<reference evidence="8 9" key="1">
    <citation type="submission" date="2012-02" db="EMBL/GenBank/DDBJ databases">
        <title>Complete genome sequence of Actinoplanes missouriensis 431 (= NBRC 102363).</title>
        <authorList>
            <person name="Ohnishi Y."/>
            <person name="Ishikawa J."/>
            <person name="Sekine M."/>
            <person name="Hosoyama A."/>
            <person name="Harada T."/>
            <person name="Narita H."/>
            <person name="Hata T."/>
            <person name="Konno Y."/>
            <person name="Tutikane K."/>
            <person name="Fujita N."/>
            <person name="Horinouchi S."/>
            <person name="Hayakawa M."/>
        </authorList>
    </citation>
    <scope>NUCLEOTIDE SEQUENCE [LARGE SCALE GENOMIC DNA]</scope>
    <source>
        <strain evidence="9">ATCC 14538 / DSM 43046 / CBS 188.64 / JCM 3121 / NBRC 102363 / NCIMB 12654 / NRRL B-3342 / UNCC 431</strain>
    </source>
</reference>